<dbReference type="EMBL" id="CP043316">
    <property type="protein sequence ID" value="QEK38755.1"/>
    <property type="molecule type" value="Genomic_DNA"/>
</dbReference>
<keyword evidence="3" id="KW-0560">Oxidoreductase</keyword>
<dbReference type="PANTHER" id="PTHR11728:SF1">
    <property type="entry name" value="GLYCEROL-3-PHOSPHATE DEHYDROGENASE [NAD(+)] 2, CHLOROPLASTIC"/>
    <property type="match status" value="1"/>
</dbReference>
<dbReference type="Pfam" id="PF01210">
    <property type="entry name" value="NAD_Gly3P_dh_N"/>
    <property type="match status" value="1"/>
</dbReference>
<dbReference type="InterPro" id="IPR006168">
    <property type="entry name" value="G3P_DH_NAD-dep"/>
</dbReference>
<keyword evidence="4" id="KW-0443">Lipid metabolism</keyword>
<dbReference type="GO" id="GO:0047952">
    <property type="term" value="F:glycerol-3-phosphate dehydrogenase [NAD(P)+] activity"/>
    <property type="evidence" value="ECO:0007669"/>
    <property type="project" value="TreeGrafter"/>
</dbReference>
<name>A0A5C0UF84_9PROT</name>
<dbReference type="GO" id="GO:0005829">
    <property type="term" value="C:cytosol"/>
    <property type="evidence" value="ECO:0007669"/>
    <property type="project" value="TreeGrafter"/>
</dbReference>
<dbReference type="PANTHER" id="PTHR11728">
    <property type="entry name" value="GLYCEROL-3-PHOSPHATE DEHYDROGENASE"/>
    <property type="match status" value="1"/>
</dbReference>
<dbReference type="InterPro" id="IPR011128">
    <property type="entry name" value="G3P_DH_NAD-dep_N"/>
</dbReference>
<evidence type="ECO:0000256" key="1">
    <source>
        <dbReference type="ARBA" id="ARBA00011009"/>
    </source>
</evidence>
<feature type="binding site" evidence="9">
    <location>
        <position position="205"/>
    </location>
    <ligand>
        <name>NAD(+)</name>
        <dbReference type="ChEBI" id="CHEBI:57540"/>
    </ligand>
</feature>
<accession>A0A5C0UF84</accession>
<sequence>MFKVLGKGSFGSAVKHIITNSNLPLTDQNYKFIIPAVPSYAVPEVLEKESIDRLRKNNITIIFVSKGFLYTGELLGEWANHKRLDWAVFAGPHFASELQSNLPTYSMLGYEKEIPEIKNWSNMNVMLSTDKIAIQLLGALKNIYACFFGIIAGLELGRNYTASMFTFVLKEIQQIFDDMHLNQEAIYSYAGISDLILTCTSSKSRNYKEGFNRTQSILSNHLSEAKHSAIAFTKRFNSTSKEHKKYQICRFISEVMKLDLHTKSEIQKLLHQYIAI</sequence>
<feature type="domain" description="Glycerol-3-phosphate dehydrogenase NAD-dependent N-terminal" evidence="10">
    <location>
        <begin position="20"/>
        <end position="112"/>
    </location>
</feature>
<proteinExistence type="inferred from homology"/>
<dbReference type="GO" id="GO:0051287">
    <property type="term" value="F:NAD binding"/>
    <property type="evidence" value="ECO:0007669"/>
    <property type="project" value="InterPro"/>
</dbReference>
<feature type="binding site" evidence="9">
    <location>
        <position position="95"/>
    </location>
    <ligand>
        <name>NAD(+)</name>
        <dbReference type="ChEBI" id="CHEBI:57540"/>
    </ligand>
</feature>
<dbReference type="RefSeq" id="WP_148971876.1">
    <property type="nucleotide sequence ID" value="NZ_CP043316.1"/>
</dbReference>
<dbReference type="SUPFAM" id="SSF48179">
    <property type="entry name" value="6-phosphogluconate dehydrogenase C-terminal domain-like"/>
    <property type="match status" value="1"/>
</dbReference>
<keyword evidence="2" id="KW-0444">Lipid biosynthesis</keyword>
<dbReference type="UniPathway" id="UPA00940"/>
<evidence type="ECO:0000259" key="10">
    <source>
        <dbReference type="Pfam" id="PF01210"/>
    </source>
</evidence>
<feature type="binding site" evidence="8">
    <location>
        <position position="66"/>
    </location>
    <ligand>
        <name>substrate</name>
    </ligand>
</feature>
<evidence type="ECO:0000313" key="13">
    <source>
        <dbReference type="Proteomes" id="UP000325004"/>
    </source>
</evidence>
<keyword evidence="9" id="KW-0520">NAD</keyword>
<evidence type="ECO:0000313" key="12">
    <source>
        <dbReference type="EMBL" id="QEK38755.1"/>
    </source>
</evidence>
<evidence type="ECO:0000256" key="3">
    <source>
        <dbReference type="ARBA" id="ARBA00023002"/>
    </source>
</evidence>
<evidence type="ECO:0000256" key="2">
    <source>
        <dbReference type="ARBA" id="ARBA00022516"/>
    </source>
</evidence>
<evidence type="ECO:0000256" key="4">
    <source>
        <dbReference type="ARBA" id="ARBA00023098"/>
    </source>
</evidence>
<dbReference type="AlphaFoldDB" id="A0A5C0UF84"/>
<comment type="similarity">
    <text evidence="1">Belongs to the NAD-dependent glycerol-3-phosphate dehydrogenase family.</text>
</comment>
<evidence type="ECO:0000256" key="5">
    <source>
        <dbReference type="ARBA" id="ARBA00023209"/>
    </source>
</evidence>
<feature type="domain" description="Glycerol-3-phosphate dehydrogenase NAD-dependent C-terminal" evidence="11">
    <location>
        <begin position="130"/>
        <end position="261"/>
    </location>
</feature>
<reference evidence="12 13" key="1">
    <citation type="submission" date="2019-08" db="EMBL/GenBank/DDBJ databases">
        <title>Highly reduced genomes of protist endosymbionts show evolutionary convergence.</title>
        <authorList>
            <person name="George E."/>
            <person name="Husnik F."/>
            <person name="Tashyreva D."/>
            <person name="Prokopchuk G."/>
            <person name="Horak A."/>
            <person name="Kwong W.K."/>
            <person name="Lukes J."/>
            <person name="Keeling P.J."/>
        </authorList>
    </citation>
    <scope>NUCLEOTIDE SEQUENCE [LARGE SCALE GENOMIC DNA]</scope>
    <source>
        <strain evidence="12">1604LC</strain>
    </source>
</reference>
<feature type="active site" description="Proton acceptor" evidence="7">
    <location>
        <position position="141"/>
    </location>
</feature>
<dbReference type="Pfam" id="PF07479">
    <property type="entry name" value="NAD_Gly3P_dh_C"/>
    <property type="match status" value="1"/>
</dbReference>
<dbReference type="PIRSF" id="PIRSF000114">
    <property type="entry name" value="Glycerol-3-P_dh"/>
    <property type="match status" value="1"/>
</dbReference>
<dbReference type="PROSITE" id="PS00957">
    <property type="entry name" value="NAD_G3PDH"/>
    <property type="match status" value="1"/>
</dbReference>
<dbReference type="GO" id="GO:0046168">
    <property type="term" value="P:glycerol-3-phosphate catabolic process"/>
    <property type="evidence" value="ECO:0007669"/>
    <property type="project" value="InterPro"/>
</dbReference>
<dbReference type="GO" id="GO:0005975">
    <property type="term" value="P:carbohydrate metabolic process"/>
    <property type="evidence" value="ECO:0007669"/>
    <property type="project" value="InterPro"/>
</dbReference>
<evidence type="ECO:0008006" key="14">
    <source>
        <dbReference type="Google" id="ProtNLM"/>
    </source>
</evidence>
<keyword evidence="6" id="KW-1208">Phospholipid metabolism</keyword>
<evidence type="ECO:0000256" key="9">
    <source>
        <dbReference type="PIRSR" id="PIRSR000114-3"/>
    </source>
</evidence>
<dbReference type="Gene3D" id="1.10.1040.10">
    <property type="entry name" value="N-(1-d-carboxylethyl)-l-norvaline Dehydrogenase, domain 2"/>
    <property type="match status" value="1"/>
</dbReference>
<keyword evidence="13" id="KW-1185">Reference proteome</keyword>
<organism evidence="12 13">
    <name type="scientific">Candidatus Cytomitobacter primus</name>
    <dbReference type="NCBI Taxonomy" id="2066024"/>
    <lineage>
        <taxon>Bacteria</taxon>
        <taxon>Pseudomonadati</taxon>
        <taxon>Pseudomonadota</taxon>
        <taxon>Alphaproteobacteria</taxon>
        <taxon>Holosporales</taxon>
        <taxon>Holosporaceae</taxon>
        <taxon>Candidatus Cytomitobacter</taxon>
    </lineage>
</organism>
<dbReference type="OrthoDB" id="9812273at2"/>
<evidence type="ECO:0000256" key="8">
    <source>
        <dbReference type="PIRSR" id="PIRSR000114-2"/>
    </source>
</evidence>
<keyword evidence="5" id="KW-0594">Phospholipid biosynthesis</keyword>
<dbReference type="Gene3D" id="3.40.50.720">
    <property type="entry name" value="NAD(P)-binding Rossmann-like Domain"/>
    <property type="match status" value="1"/>
</dbReference>
<dbReference type="GO" id="GO:0008654">
    <property type="term" value="P:phospholipid biosynthetic process"/>
    <property type="evidence" value="ECO:0007669"/>
    <property type="project" value="UniProtKB-KW"/>
</dbReference>
<evidence type="ECO:0000259" key="11">
    <source>
        <dbReference type="Pfam" id="PF07479"/>
    </source>
</evidence>
<evidence type="ECO:0000256" key="7">
    <source>
        <dbReference type="PIRSR" id="PIRSR000114-1"/>
    </source>
</evidence>
<evidence type="ECO:0000256" key="6">
    <source>
        <dbReference type="ARBA" id="ARBA00023264"/>
    </source>
</evidence>
<dbReference type="InterPro" id="IPR008927">
    <property type="entry name" value="6-PGluconate_DH-like_C_sf"/>
</dbReference>
<dbReference type="SUPFAM" id="SSF51735">
    <property type="entry name" value="NAD(P)-binding Rossmann-fold domains"/>
    <property type="match status" value="1"/>
</dbReference>
<dbReference type="InterPro" id="IPR013328">
    <property type="entry name" value="6PGD_dom2"/>
</dbReference>
<protein>
    <recommendedName>
        <fullName evidence="14">Glycerol-3-phosphate dehydrogenase</fullName>
    </recommendedName>
</protein>
<dbReference type="GO" id="GO:0006650">
    <property type="term" value="P:glycerophospholipid metabolic process"/>
    <property type="evidence" value="ECO:0007669"/>
    <property type="project" value="UniProtKB-UniPathway"/>
</dbReference>
<gene>
    <name evidence="12" type="ORF">FZC34_02460</name>
</gene>
<dbReference type="InterPro" id="IPR036291">
    <property type="entry name" value="NAD(P)-bd_dom_sf"/>
</dbReference>
<dbReference type="InterPro" id="IPR006109">
    <property type="entry name" value="G3P_DH_NAD-dep_C"/>
</dbReference>
<dbReference type="Proteomes" id="UP000325004">
    <property type="component" value="Chromosome"/>
</dbReference>
<dbReference type="KEGG" id="cpri:FZC34_02460"/>
<feature type="binding site" evidence="8">
    <location>
        <begin position="205"/>
        <end position="206"/>
    </location>
    <ligand>
        <name>substrate</name>
    </ligand>
</feature>